<gene>
    <name evidence="1" type="ORF">SAMN04488483_5389</name>
</gene>
<sequence length="1170" mass="131695">MVKLAALDFPDSILEALRDDRLVIFAGAGVSVGAPSSLDGFWKLAERIAYGTGKTPADPLDRFLGELSHQGVPVHERAREHLTPPNSAPNSLHHDLVRAFRTVDRVKIVTTNYDLHFETAAKAVYGYLPDIYAAPALPLGSDFFGIVHVHGALPKTQNLIMTDADFGRAYLTQGWAKQFLLEVFNHYTVLFIGYSHDDVVMNYLARALPSGKLGRRFALTDTSEKWDLLGITPIIFQKDSGSESFKELYEGVEKLAERATRTALVWRERLETICRDGPPSDEQVIGELDHALAEEYTIRFFTAAAKGPQWVEWLDARSHLNELFRPGQLTAKAKLLATWFAQQVFVDAEKLFEVLAGHELKLNPDLWWQIGREIGVEKNKELGPEALQKWVAILISNAPIDSELEILMWVSERCGEERLFNLTCKIFLFMCKHQLIATRRQRRVPDMSGTAGRAYDVSCEMVVGQWALNEVWENYLQPNIATVAGALFQGAIRCLEDMHHDLLAWNRVSDRWDPMSYSRSAIEAHEQDRNPEAIDVLIDSARDSLEWICRNDEVTAKAWIERLVTSGVPILKRLAVHASAIEFTTEPDQLLDWLTRRAGLQDYPAHHEIFRALYGSFPNASSEARSGLIAEVLSFQSEALNDWSAEKCTARIQFDMLHWLLLANPDCQYALAAVEPIKALYPEWSPSAHPDFTHWSSDAAWVPQQSSWSSEQLLAADPADCLKGLIAVDSSNEVFNIDQNGLARAVTESCKFNSDWGMRLLKTLLLRESFNSHLWPAALRGLSEGALTSTDWHRLFTIAAAPQIVKRHSKPLAELLFSLVNSSESPIFIDVFERANSLSHLIWNALEPELLLADCEDWAVQCMIQPGGIILQFWIYGLDIQMRGKPDSERHLPENYKHWFEMALANSGMRGAYAQCLLAGHFAFLLSLDRAWTSTNVLPMFATDDEPTFRHAWHGFLSWGHLTVGVCLALQDAFSAAFSRMESAFPGQRNRFIEMFSYFAITHEGSPIDVAMPELFKHGSMKDRVAFASHVRYQLRSMSAESRALLWHRWLGTYWQGRLHAIPAPLQQDEVQQMLGWLPVLGAQYPEGVDYIVQSPVISLRDMTLQVELSRSDLVLNYPAATAKLLIFLCKVSKGDYGGLIVSVAKRLSDLPGDLAEDLDEALARVGATR</sequence>
<keyword evidence="2" id="KW-1185">Reference proteome</keyword>
<proteinExistence type="predicted"/>
<evidence type="ECO:0000313" key="2">
    <source>
        <dbReference type="Proteomes" id="UP001158048"/>
    </source>
</evidence>
<reference evidence="1" key="1">
    <citation type="submission" date="2017-05" db="EMBL/GenBank/DDBJ databases">
        <authorList>
            <person name="Varghese N."/>
            <person name="Submissions S."/>
        </authorList>
    </citation>
    <scope>NUCLEOTIDE SEQUENCE</scope>
    <source>
        <strain evidence="1">LMG 28168</strain>
    </source>
</reference>
<protein>
    <submittedName>
        <fullName evidence="1">SIR2-like domain-containing protein</fullName>
    </submittedName>
</protein>
<organism evidence="1 2">
    <name type="scientific">Pseudomonas helmanticensis</name>
    <dbReference type="NCBI Taxonomy" id="1471381"/>
    <lineage>
        <taxon>Bacteria</taxon>
        <taxon>Pseudomonadati</taxon>
        <taxon>Pseudomonadota</taxon>
        <taxon>Gammaproteobacteria</taxon>
        <taxon>Pseudomonadales</taxon>
        <taxon>Pseudomonadaceae</taxon>
        <taxon>Pseudomonas</taxon>
    </lineage>
</organism>
<dbReference type="Proteomes" id="UP001158048">
    <property type="component" value="Unassembled WGS sequence"/>
</dbReference>
<dbReference type="EMBL" id="FXUY01000002">
    <property type="protein sequence ID" value="SMQ30391.1"/>
    <property type="molecule type" value="Genomic_DNA"/>
</dbReference>
<comment type="caution">
    <text evidence="1">The sequence shown here is derived from an EMBL/GenBank/DDBJ whole genome shotgun (WGS) entry which is preliminary data.</text>
</comment>
<name>A0ACD2UDG0_9PSED</name>
<accession>A0ACD2UDG0</accession>
<evidence type="ECO:0000313" key="1">
    <source>
        <dbReference type="EMBL" id="SMQ30391.1"/>
    </source>
</evidence>